<dbReference type="RefSeq" id="WP_018366022.1">
    <property type="nucleotide sequence ID" value="NZ_CP104407.1"/>
</dbReference>
<dbReference type="Proteomes" id="UP001238096">
    <property type="component" value="Chromosome"/>
</dbReference>
<dbReference type="InterPro" id="IPR052984">
    <property type="entry name" value="UPF0421"/>
</dbReference>
<reference evidence="9" key="1">
    <citation type="submission" date="2022-10" db="EMBL/GenBank/DDBJ databases">
        <title>Streptococcus didelphis as causative of fatal infections in opossums (Didelphis albiventris).</title>
        <authorList>
            <person name="Breyer G.M."/>
            <person name="Da Silva M.E.R.J."/>
            <person name="Siqueira F.M."/>
        </authorList>
    </citation>
    <scope>NUCLEOTIDE SEQUENCE [LARGE SCALE GENOMIC DNA]</scope>
    <source>
        <strain evidence="9">LBVP101/21</strain>
    </source>
</reference>
<evidence type="ECO:0000313" key="9">
    <source>
        <dbReference type="Proteomes" id="UP001238096"/>
    </source>
</evidence>
<evidence type="ECO:0000256" key="2">
    <source>
        <dbReference type="ARBA" id="ARBA00022475"/>
    </source>
</evidence>
<dbReference type="PANTHER" id="PTHR40064:SF1">
    <property type="entry name" value="MEMBRANE PROTEIN"/>
    <property type="match status" value="1"/>
</dbReference>
<feature type="transmembrane region" description="Helical" evidence="6">
    <location>
        <begin position="124"/>
        <end position="143"/>
    </location>
</feature>
<dbReference type="Gene3D" id="1.20.120.940">
    <property type="entry name" value="Putative aromatic acid exporter, C-terminal domain"/>
    <property type="match status" value="1"/>
</dbReference>
<accession>A0ABY9LHB7</accession>
<evidence type="ECO:0000259" key="7">
    <source>
        <dbReference type="Pfam" id="PF11728"/>
    </source>
</evidence>
<dbReference type="Pfam" id="PF11728">
    <property type="entry name" value="ArAE_1_C"/>
    <property type="match status" value="1"/>
</dbReference>
<evidence type="ECO:0000256" key="5">
    <source>
        <dbReference type="ARBA" id="ARBA00023136"/>
    </source>
</evidence>
<evidence type="ECO:0000256" key="4">
    <source>
        <dbReference type="ARBA" id="ARBA00022989"/>
    </source>
</evidence>
<dbReference type="InterPro" id="IPR021062">
    <property type="entry name" value="ArAE_1_C"/>
</dbReference>
<evidence type="ECO:0000313" key="8">
    <source>
        <dbReference type="EMBL" id="WMB28237.1"/>
    </source>
</evidence>
<feature type="domain" description="Putative aromatic acid exporter C-terminal" evidence="7">
    <location>
        <begin position="147"/>
        <end position="308"/>
    </location>
</feature>
<keyword evidence="3 6" id="KW-0812">Transmembrane</keyword>
<dbReference type="InterPro" id="IPR038323">
    <property type="entry name" value="ArAE_1_C_sf"/>
</dbReference>
<evidence type="ECO:0000256" key="6">
    <source>
        <dbReference type="SAM" id="Phobius"/>
    </source>
</evidence>
<feature type="transmembrane region" description="Helical" evidence="6">
    <location>
        <begin position="56"/>
        <end position="84"/>
    </location>
</feature>
<proteinExistence type="predicted"/>
<organism evidence="8 9">
    <name type="scientific">Streptococcus didelphis</name>
    <dbReference type="NCBI Taxonomy" id="102886"/>
    <lineage>
        <taxon>Bacteria</taxon>
        <taxon>Bacillati</taxon>
        <taxon>Bacillota</taxon>
        <taxon>Bacilli</taxon>
        <taxon>Lactobacillales</taxon>
        <taxon>Streptococcaceae</taxon>
        <taxon>Streptococcus</taxon>
    </lineage>
</organism>
<sequence length="319" mass="37033">MKLFERTVKMVLATCLAIIVADLLNLKFSTSAGIIALLSLLDTRQYSLKIARDRLISFILSFMLAYSIFLVFGFGLFAFTLYLVITIPLLYYLKIESGLVPITVLVSHLLTLKSLNPSVLLNEALIFVIGTGFALLLNTYMTSNSGQIKTYQKDIEKRLKEILFQLEASLLAEKDSVIEVLVQELEFELEQALKMVYRESDNQVFQQTNYQVHYFEMRRNQVRLLKQIVKISQNIKEKNRESVLLAHFIHETASQLSEKNPAVTLLDDIASLLQTYRQRELPKTRLEFENRAQLFQLLQDLENFIREKTEFYQEYHDLP</sequence>
<protein>
    <submittedName>
        <fullName evidence="8">Aromatic acid exporter family protein</fullName>
    </submittedName>
</protein>
<gene>
    <name evidence="8" type="ORF">N1496_00570</name>
</gene>
<evidence type="ECO:0000256" key="3">
    <source>
        <dbReference type="ARBA" id="ARBA00022692"/>
    </source>
</evidence>
<comment type="subcellular location">
    <subcellularLocation>
        <location evidence="1">Cell membrane</location>
        <topology evidence="1">Multi-pass membrane protein</topology>
    </subcellularLocation>
</comment>
<dbReference type="PANTHER" id="PTHR40064">
    <property type="entry name" value="MEMBRANE PROTEIN-RELATED"/>
    <property type="match status" value="1"/>
</dbReference>
<keyword evidence="2" id="KW-1003">Cell membrane</keyword>
<keyword evidence="9" id="KW-1185">Reference proteome</keyword>
<evidence type="ECO:0000256" key="1">
    <source>
        <dbReference type="ARBA" id="ARBA00004651"/>
    </source>
</evidence>
<feature type="transmembrane region" description="Helical" evidence="6">
    <location>
        <begin position="91"/>
        <end position="112"/>
    </location>
</feature>
<keyword evidence="4 6" id="KW-1133">Transmembrane helix</keyword>
<dbReference type="Pfam" id="PF06081">
    <property type="entry name" value="ArAE_1"/>
    <property type="match status" value="1"/>
</dbReference>
<keyword evidence="5 6" id="KW-0472">Membrane</keyword>
<dbReference type="EMBL" id="CP110509">
    <property type="protein sequence ID" value="WMB28237.1"/>
    <property type="molecule type" value="Genomic_DNA"/>
</dbReference>
<dbReference type="InterPro" id="IPR010343">
    <property type="entry name" value="ArAE_1"/>
</dbReference>
<name>A0ABY9LHB7_9STRE</name>